<keyword evidence="5" id="KW-1185">Reference proteome</keyword>
<gene>
    <name evidence="3" type="ORF">FF098_009665</name>
    <name evidence="2" type="ORF">GCM10011355_19460</name>
</gene>
<keyword evidence="1" id="KW-1133">Transmembrane helix</keyword>
<protein>
    <submittedName>
        <fullName evidence="2">Uncharacterized protein</fullName>
    </submittedName>
</protein>
<keyword evidence="1" id="KW-0812">Transmembrane</keyword>
<organism evidence="2 4">
    <name type="scientific">Aquisalinus luteolus</name>
    <dbReference type="NCBI Taxonomy" id="1566827"/>
    <lineage>
        <taxon>Bacteria</taxon>
        <taxon>Pseudomonadati</taxon>
        <taxon>Pseudomonadota</taxon>
        <taxon>Alphaproteobacteria</taxon>
        <taxon>Parvularculales</taxon>
        <taxon>Parvularculaceae</taxon>
        <taxon>Aquisalinus</taxon>
    </lineage>
</organism>
<reference evidence="2" key="1">
    <citation type="journal article" date="2014" name="Int. J. Syst. Evol. Microbiol.">
        <title>Complete genome sequence of Corynebacterium casei LMG S-19264T (=DSM 44701T), isolated from a smear-ripened cheese.</title>
        <authorList>
            <consortium name="US DOE Joint Genome Institute (JGI-PGF)"/>
            <person name="Walter F."/>
            <person name="Albersmeier A."/>
            <person name="Kalinowski J."/>
            <person name="Ruckert C."/>
        </authorList>
    </citation>
    <scope>NUCLEOTIDE SEQUENCE</scope>
    <source>
        <strain evidence="2">CGMCC 1.14984</strain>
    </source>
</reference>
<dbReference type="RefSeq" id="WP_155139950.1">
    <property type="nucleotide sequence ID" value="NZ_BMGZ01000002.1"/>
</dbReference>
<evidence type="ECO:0000313" key="4">
    <source>
        <dbReference type="Proteomes" id="UP000621856"/>
    </source>
</evidence>
<evidence type="ECO:0000313" key="5">
    <source>
        <dbReference type="Proteomes" id="UP000818603"/>
    </source>
</evidence>
<feature type="transmembrane region" description="Helical" evidence="1">
    <location>
        <begin position="12"/>
        <end position="36"/>
    </location>
</feature>
<dbReference type="EMBL" id="VCJR02000002">
    <property type="protein sequence ID" value="NHK28169.1"/>
    <property type="molecule type" value="Genomic_DNA"/>
</dbReference>
<sequence>MSDNTPLYDLMLIIAVLTLLGGFFLFVVMRLITVLGYRGRSVPRIIGLLLRVGGWAWGIGAVLLGIILLLDIY</sequence>
<evidence type="ECO:0000313" key="3">
    <source>
        <dbReference type="EMBL" id="NHK28169.1"/>
    </source>
</evidence>
<dbReference type="Proteomes" id="UP000818603">
    <property type="component" value="Unassembled WGS sequence"/>
</dbReference>
<reference evidence="3 5" key="2">
    <citation type="submission" date="2020-02" db="EMBL/GenBank/DDBJ databases">
        <title>Genome sequence of Parvularcula flava strain NH6-79.</title>
        <authorList>
            <person name="Abdul Karim M.H."/>
            <person name="Lam M.Q."/>
            <person name="Chen S.J."/>
            <person name="Yahya A."/>
            <person name="Shahir S."/>
            <person name="Shamsir M.S."/>
            <person name="Chong C.S."/>
        </authorList>
    </citation>
    <scope>NUCLEOTIDE SEQUENCE [LARGE SCALE GENOMIC DNA]</scope>
    <source>
        <strain evidence="3 5">NH6-79</strain>
    </source>
</reference>
<dbReference type="AlphaFoldDB" id="A0A8J3A488"/>
<evidence type="ECO:0000313" key="2">
    <source>
        <dbReference type="EMBL" id="GGH97672.1"/>
    </source>
</evidence>
<dbReference type="Proteomes" id="UP000621856">
    <property type="component" value="Unassembled WGS sequence"/>
</dbReference>
<accession>A0A8J3A488</accession>
<feature type="transmembrane region" description="Helical" evidence="1">
    <location>
        <begin position="48"/>
        <end position="70"/>
    </location>
</feature>
<reference evidence="2" key="3">
    <citation type="submission" date="2020-09" db="EMBL/GenBank/DDBJ databases">
        <authorList>
            <person name="Sun Q."/>
            <person name="Zhou Y."/>
        </authorList>
    </citation>
    <scope>NUCLEOTIDE SEQUENCE</scope>
    <source>
        <strain evidence="2">CGMCC 1.14984</strain>
    </source>
</reference>
<dbReference type="EMBL" id="BMGZ01000002">
    <property type="protein sequence ID" value="GGH97672.1"/>
    <property type="molecule type" value="Genomic_DNA"/>
</dbReference>
<evidence type="ECO:0000256" key="1">
    <source>
        <dbReference type="SAM" id="Phobius"/>
    </source>
</evidence>
<comment type="caution">
    <text evidence="2">The sequence shown here is derived from an EMBL/GenBank/DDBJ whole genome shotgun (WGS) entry which is preliminary data.</text>
</comment>
<keyword evidence="1" id="KW-0472">Membrane</keyword>
<name>A0A8J3A488_9PROT</name>
<proteinExistence type="predicted"/>